<dbReference type="AlphaFoldDB" id="I4ANI8"/>
<dbReference type="HOGENOM" id="CLU_2245980_0_0_10"/>
<reference evidence="2" key="1">
    <citation type="submission" date="2012-06" db="EMBL/GenBank/DDBJ databases">
        <title>The complete genome of Flexibacter litoralis DSM 6794.</title>
        <authorList>
            <person name="Lucas S."/>
            <person name="Copeland A."/>
            <person name="Lapidus A."/>
            <person name="Glavina del Rio T."/>
            <person name="Dalin E."/>
            <person name="Tice H."/>
            <person name="Bruce D."/>
            <person name="Goodwin L."/>
            <person name="Pitluck S."/>
            <person name="Peters L."/>
            <person name="Ovchinnikova G."/>
            <person name="Lu M."/>
            <person name="Kyrpides N."/>
            <person name="Mavromatis K."/>
            <person name="Ivanova N."/>
            <person name="Brettin T."/>
            <person name="Detter J.C."/>
            <person name="Han C."/>
            <person name="Larimer F."/>
            <person name="Land M."/>
            <person name="Hauser L."/>
            <person name="Markowitz V."/>
            <person name="Cheng J.-F."/>
            <person name="Hugenholtz P."/>
            <person name="Woyke T."/>
            <person name="Wu D."/>
            <person name="Spring S."/>
            <person name="Lang E."/>
            <person name="Kopitz M."/>
            <person name="Brambilla E."/>
            <person name="Klenk H.-P."/>
            <person name="Eisen J.A."/>
        </authorList>
    </citation>
    <scope>NUCLEOTIDE SEQUENCE [LARGE SCALE GENOMIC DNA]</scope>
    <source>
        <strain evidence="2">ATCC 23117 / DSM 6794 / NBRC 15988 / NCIMB 1366 / Sio-4</strain>
    </source>
</reference>
<accession>I4ANI8</accession>
<keyword evidence="2" id="KW-1185">Reference proteome</keyword>
<organism evidence="1 2">
    <name type="scientific">Bernardetia litoralis (strain ATCC 23117 / DSM 6794 / NBRC 15988 / NCIMB 1366 / Fx l1 / Sio-4)</name>
    <name type="common">Flexibacter litoralis</name>
    <dbReference type="NCBI Taxonomy" id="880071"/>
    <lineage>
        <taxon>Bacteria</taxon>
        <taxon>Pseudomonadati</taxon>
        <taxon>Bacteroidota</taxon>
        <taxon>Cytophagia</taxon>
        <taxon>Cytophagales</taxon>
        <taxon>Bernardetiaceae</taxon>
        <taxon>Bernardetia</taxon>
    </lineage>
</organism>
<proteinExistence type="predicted"/>
<name>I4ANI8_BERLS</name>
<gene>
    <name evidence="1" type="ordered locus">Fleli_3191</name>
</gene>
<sequence length="104" mass="11764">MNGSIRYLQTRKDKSAIFFKCLTEKVAAIIINIQSDADFEFSDVLLTEGVSAEKIPFILAKKQDLPYTGERNKIIETLIHDGFSESSAQDFERAEAIYQQANTK</sequence>
<evidence type="ECO:0000313" key="2">
    <source>
        <dbReference type="Proteomes" id="UP000006054"/>
    </source>
</evidence>
<dbReference type="Proteomes" id="UP000006054">
    <property type="component" value="Chromosome"/>
</dbReference>
<protein>
    <submittedName>
        <fullName evidence="1">Uncharacterized protein</fullName>
    </submittedName>
</protein>
<evidence type="ECO:0000313" key="1">
    <source>
        <dbReference type="EMBL" id="AFM05523.1"/>
    </source>
</evidence>
<dbReference type="KEGG" id="fli:Fleli_3191"/>
<dbReference type="OrthoDB" id="9952992at2"/>
<dbReference type="PATRIC" id="fig|880071.3.peg.3192"/>
<dbReference type="RefSeq" id="WP_014798953.1">
    <property type="nucleotide sequence ID" value="NC_018018.1"/>
</dbReference>
<dbReference type="EMBL" id="CP003345">
    <property type="protein sequence ID" value="AFM05523.1"/>
    <property type="molecule type" value="Genomic_DNA"/>
</dbReference>